<feature type="domain" description="N-acetyltransferase" evidence="1">
    <location>
        <begin position="17"/>
        <end position="160"/>
    </location>
</feature>
<evidence type="ECO:0000313" key="2">
    <source>
        <dbReference type="EMBL" id="MBD3922950.1"/>
    </source>
</evidence>
<keyword evidence="3" id="KW-1185">Reference proteome</keyword>
<proteinExistence type="predicted"/>
<reference evidence="2 3" key="1">
    <citation type="submission" date="2020-09" db="EMBL/GenBank/DDBJ databases">
        <title>Paenibacillus sp. strain PR3 16S rRNA gene Genome sequencing and assembly.</title>
        <authorList>
            <person name="Kim J."/>
        </authorList>
    </citation>
    <scope>NUCLEOTIDE SEQUENCE [LARGE SCALE GENOMIC DNA]</scope>
    <source>
        <strain evidence="2 3">PR3</strain>
    </source>
</reference>
<evidence type="ECO:0000259" key="1">
    <source>
        <dbReference type="PROSITE" id="PS51186"/>
    </source>
</evidence>
<dbReference type="Proteomes" id="UP000609346">
    <property type="component" value="Unassembled WGS sequence"/>
</dbReference>
<sequence length="160" mass="19061">MTTEVRLAVTSEKGLMENLLQLYMYDFTEFTDVDINPNGMYNVFPDFDSYWEEQRAYQPYIIRVNDAIAGFALVKETTTETRKYNYLAHFFVLRKYRRQGTGKEAAIYLFSALKGEWELYQIIRNVPAQKFWTKIIDEFTGGVYEGKIENGRRYQTFWSR</sequence>
<dbReference type="InterPro" id="IPR016181">
    <property type="entry name" value="Acyl_CoA_acyltransferase"/>
</dbReference>
<comment type="caution">
    <text evidence="2">The sequence shown here is derived from an EMBL/GenBank/DDBJ whole genome shotgun (WGS) entry which is preliminary data.</text>
</comment>
<dbReference type="InterPro" id="IPR000182">
    <property type="entry name" value="GNAT_dom"/>
</dbReference>
<dbReference type="EMBL" id="JACXZA010000014">
    <property type="protein sequence ID" value="MBD3922950.1"/>
    <property type="molecule type" value="Genomic_DNA"/>
</dbReference>
<dbReference type="PROSITE" id="PS51186">
    <property type="entry name" value="GNAT"/>
    <property type="match status" value="1"/>
</dbReference>
<accession>A0ABR8N6Y2</accession>
<dbReference type="Pfam" id="PF00583">
    <property type="entry name" value="Acetyltransf_1"/>
    <property type="match status" value="1"/>
</dbReference>
<organism evidence="2 3">
    <name type="scientific">Paenibacillus terricola</name>
    <dbReference type="NCBI Taxonomy" id="2763503"/>
    <lineage>
        <taxon>Bacteria</taxon>
        <taxon>Bacillati</taxon>
        <taxon>Bacillota</taxon>
        <taxon>Bacilli</taxon>
        <taxon>Bacillales</taxon>
        <taxon>Paenibacillaceae</taxon>
        <taxon>Paenibacillus</taxon>
    </lineage>
</organism>
<evidence type="ECO:0000313" key="3">
    <source>
        <dbReference type="Proteomes" id="UP000609346"/>
    </source>
</evidence>
<dbReference type="Gene3D" id="3.40.630.30">
    <property type="match status" value="1"/>
</dbReference>
<dbReference type="CDD" id="cd04301">
    <property type="entry name" value="NAT_SF"/>
    <property type="match status" value="1"/>
</dbReference>
<dbReference type="RefSeq" id="WP_191207239.1">
    <property type="nucleotide sequence ID" value="NZ_JACXZA010000014.1"/>
</dbReference>
<protein>
    <submittedName>
        <fullName evidence="2">GNAT family N-acetyltransferase</fullName>
    </submittedName>
</protein>
<gene>
    <name evidence="2" type="ORF">H8B09_29855</name>
</gene>
<name>A0ABR8N6Y2_9BACL</name>
<dbReference type="SUPFAM" id="SSF55729">
    <property type="entry name" value="Acyl-CoA N-acyltransferases (Nat)"/>
    <property type="match status" value="1"/>
</dbReference>